<evidence type="ECO:0000256" key="3">
    <source>
        <dbReference type="ARBA" id="ARBA00022452"/>
    </source>
</evidence>
<evidence type="ECO:0000256" key="8">
    <source>
        <dbReference type="PROSITE-ProRule" id="PRU01360"/>
    </source>
</evidence>
<protein>
    <submittedName>
        <fullName evidence="13">TonB-dependent receptor</fullName>
    </submittedName>
</protein>
<dbReference type="InterPro" id="IPR037066">
    <property type="entry name" value="Plug_dom_sf"/>
</dbReference>
<dbReference type="Pfam" id="PF07715">
    <property type="entry name" value="Plug"/>
    <property type="match status" value="1"/>
</dbReference>
<feature type="signal peptide" evidence="10">
    <location>
        <begin position="1"/>
        <end position="28"/>
    </location>
</feature>
<evidence type="ECO:0000256" key="7">
    <source>
        <dbReference type="ARBA" id="ARBA00023237"/>
    </source>
</evidence>
<evidence type="ECO:0000313" key="14">
    <source>
        <dbReference type="Proteomes" id="UP000319829"/>
    </source>
</evidence>
<dbReference type="GO" id="GO:0015344">
    <property type="term" value="F:siderophore uptake transmembrane transporter activity"/>
    <property type="evidence" value="ECO:0007669"/>
    <property type="project" value="TreeGrafter"/>
</dbReference>
<evidence type="ECO:0000256" key="4">
    <source>
        <dbReference type="ARBA" id="ARBA00022692"/>
    </source>
</evidence>
<keyword evidence="3 8" id="KW-1134">Transmembrane beta strand</keyword>
<evidence type="ECO:0000313" key="13">
    <source>
        <dbReference type="EMBL" id="TMQ56152.1"/>
    </source>
</evidence>
<dbReference type="PROSITE" id="PS52016">
    <property type="entry name" value="TONB_DEPENDENT_REC_3"/>
    <property type="match status" value="1"/>
</dbReference>
<dbReference type="InterPro" id="IPR039426">
    <property type="entry name" value="TonB-dep_rcpt-like"/>
</dbReference>
<keyword evidence="5 9" id="KW-0798">TonB box</keyword>
<dbReference type="InterPro" id="IPR008969">
    <property type="entry name" value="CarboxyPept-like_regulatory"/>
</dbReference>
<feature type="domain" description="TonB-dependent receptor plug" evidence="12">
    <location>
        <begin position="130"/>
        <end position="236"/>
    </location>
</feature>
<dbReference type="GO" id="GO:0044718">
    <property type="term" value="P:siderophore transmembrane transport"/>
    <property type="evidence" value="ECO:0007669"/>
    <property type="project" value="TreeGrafter"/>
</dbReference>
<evidence type="ECO:0000256" key="10">
    <source>
        <dbReference type="SAM" id="SignalP"/>
    </source>
</evidence>
<comment type="similarity">
    <text evidence="8 9">Belongs to the TonB-dependent receptor family.</text>
</comment>
<evidence type="ECO:0000256" key="1">
    <source>
        <dbReference type="ARBA" id="ARBA00004571"/>
    </source>
</evidence>
<dbReference type="EMBL" id="VBOU01000004">
    <property type="protein sequence ID" value="TMQ56152.1"/>
    <property type="molecule type" value="Genomic_DNA"/>
</dbReference>
<dbReference type="Gene3D" id="2.40.170.20">
    <property type="entry name" value="TonB-dependent receptor, beta-barrel domain"/>
    <property type="match status" value="1"/>
</dbReference>
<proteinExistence type="inferred from homology"/>
<evidence type="ECO:0000256" key="9">
    <source>
        <dbReference type="RuleBase" id="RU003357"/>
    </source>
</evidence>
<evidence type="ECO:0000256" key="6">
    <source>
        <dbReference type="ARBA" id="ARBA00023136"/>
    </source>
</evidence>
<dbReference type="Pfam" id="PF13620">
    <property type="entry name" value="CarboxypepD_reg"/>
    <property type="match status" value="1"/>
</dbReference>
<feature type="domain" description="TonB-dependent receptor-like beta-barrel" evidence="11">
    <location>
        <begin position="407"/>
        <end position="780"/>
    </location>
</feature>
<name>A0A538SXS2_UNCEI</name>
<dbReference type="SUPFAM" id="SSF49464">
    <property type="entry name" value="Carboxypeptidase regulatory domain-like"/>
    <property type="match status" value="1"/>
</dbReference>
<dbReference type="InterPro" id="IPR012910">
    <property type="entry name" value="Plug_dom"/>
</dbReference>
<keyword evidence="13" id="KW-0675">Receptor</keyword>
<organism evidence="13 14">
    <name type="scientific">Eiseniibacteriota bacterium</name>
    <dbReference type="NCBI Taxonomy" id="2212470"/>
    <lineage>
        <taxon>Bacteria</taxon>
        <taxon>Candidatus Eiseniibacteriota</taxon>
    </lineage>
</organism>
<dbReference type="GO" id="GO:0009279">
    <property type="term" value="C:cell outer membrane"/>
    <property type="evidence" value="ECO:0007669"/>
    <property type="project" value="UniProtKB-SubCell"/>
</dbReference>
<keyword evidence="7 8" id="KW-0998">Cell outer membrane</keyword>
<evidence type="ECO:0000259" key="12">
    <source>
        <dbReference type="Pfam" id="PF07715"/>
    </source>
</evidence>
<keyword evidence="10" id="KW-0732">Signal</keyword>
<evidence type="ECO:0000256" key="5">
    <source>
        <dbReference type="ARBA" id="ARBA00023077"/>
    </source>
</evidence>
<dbReference type="SUPFAM" id="SSF56935">
    <property type="entry name" value="Porins"/>
    <property type="match status" value="1"/>
</dbReference>
<gene>
    <name evidence="13" type="ORF">E6K74_00960</name>
</gene>
<comment type="caution">
    <text evidence="13">The sequence shown here is derived from an EMBL/GenBank/DDBJ whole genome shotgun (WGS) entry which is preliminary data.</text>
</comment>
<dbReference type="InterPro" id="IPR036942">
    <property type="entry name" value="Beta-barrel_TonB_sf"/>
</dbReference>
<reference evidence="13 14" key="1">
    <citation type="journal article" date="2019" name="Nat. Microbiol.">
        <title>Mediterranean grassland soil C-N compound turnover is dependent on rainfall and depth, and is mediated by genomically divergent microorganisms.</title>
        <authorList>
            <person name="Diamond S."/>
            <person name="Andeer P.F."/>
            <person name="Li Z."/>
            <person name="Crits-Christoph A."/>
            <person name="Burstein D."/>
            <person name="Anantharaman K."/>
            <person name="Lane K.R."/>
            <person name="Thomas B.C."/>
            <person name="Pan C."/>
            <person name="Northen T.R."/>
            <person name="Banfield J.F."/>
        </authorList>
    </citation>
    <scope>NUCLEOTIDE SEQUENCE [LARGE SCALE GENOMIC DNA]</scope>
    <source>
        <strain evidence="13">WS_4</strain>
    </source>
</reference>
<dbReference type="Gene3D" id="2.170.130.10">
    <property type="entry name" value="TonB-dependent receptor, plug domain"/>
    <property type="match status" value="1"/>
</dbReference>
<evidence type="ECO:0000256" key="2">
    <source>
        <dbReference type="ARBA" id="ARBA00022448"/>
    </source>
</evidence>
<dbReference type="PANTHER" id="PTHR30069:SF39">
    <property type="entry name" value="BLL6183 PROTEIN"/>
    <property type="match status" value="1"/>
</dbReference>
<dbReference type="Pfam" id="PF00593">
    <property type="entry name" value="TonB_dep_Rec_b-barrel"/>
    <property type="match status" value="1"/>
</dbReference>
<dbReference type="InterPro" id="IPR000531">
    <property type="entry name" value="Beta-barrel_TonB"/>
</dbReference>
<sequence length="859" mass="96080">MVPSMKRRPVAPFIAAALIALASSYAVAATGAPLLGRVLDTRSGEPLSDARVRILAPPMETATGRDGDFLFSNLAGGTYELEASRLGFAPERRSVSLGTDTVAVEFRLEPRPVPVPLVEVTTTRATERGSAVAFTDLDRKTIQERYWAQDVPMLLAETPGVYAYSDAGNGIGYSYVKIRGFPQRRVAVTINGIPLNDPETHEVYWVDHPDLVSSGQSLQVQRGVGSALYGASAVGGSVNLETVSIPPERRISIQTGAGSYDTKRFSLEYESGLLDNQYSLTGRYSRIESQGYRELSWSRLWSYYLSAARIDPWITSRLNLYGGPEQLHLAYYGVDRSYLDGAITGNAKEDRRLNPLNWRNETDNFFEPHYELIQDVKLGERTALTSSAFYFPGKGYYDDFPYGPQSFDSRRLPTFEVDSDSLYPASYYATDSTGAPAVQPDGRFLVIGSDMTQRLWVRNRHMGWVPRARYSHGKGELTVGGEWREHEGRHWGELTWSQALPLGTEPNHVFYDYTGRVRSLSGFAQEGYLLRADLKLTGSVQWRQTRYAIGRDRYSGYDFHLTYSFLNPRVGLNWNATERWNVFGNYAHTKTEPTLSEIYQADDPTAVPLFRVVNVANHLYEDPLIHPELLSDYETGVGYRNGNSYLKLTGFKLDFRDEIVPNGQITSLGVPITGNAARSAHEGVEVEGGWAHPSGLEVSGNVSLSRNRFRDYREYVDSTTVNDFGGNTIAGFPSRLATVTLGYRRGGARMALTLNEVGRQYLDNSEDNRKDPALRNAPGYQKKLIEEHAVLNGLISLDLNGITRRRLLDARALTLEIRSMNLTDLRYETAGYFDPVYTNLPYFIPAATRNIFVSLKADF</sequence>
<dbReference type="Proteomes" id="UP000319829">
    <property type="component" value="Unassembled WGS sequence"/>
</dbReference>
<keyword evidence="4 8" id="KW-0812">Transmembrane</keyword>
<dbReference type="Gene3D" id="2.60.40.1120">
    <property type="entry name" value="Carboxypeptidase-like, regulatory domain"/>
    <property type="match status" value="1"/>
</dbReference>
<keyword evidence="6 8" id="KW-0472">Membrane</keyword>
<keyword evidence="2 8" id="KW-0813">Transport</keyword>
<dbReference type="PANTHER" id="PTHR30069">
    <property type="entry name" value="TONB-DEPENDENT OUTER MEMBRANE RECEPTOR"/>
    <property type="match status" value="1"/>
</dbReference>
<evidence type="ECO:0000259" key="11">
    <source>
        <dbReference type="Pfam" id="PF00593"/>
    </source>
</evidence>
<feature type="chain" id="PRO_5022003147" evidence="10">
    <location>
        <begin position="29"/>
        <end position="859"/>
    </location>
</feature>
<accession>A0A538SXS2</accession>
<comment type="subcellular location">
    <subcellularLocation>
        <location evidence="1 8">Cell outer membrane</location>
        <topology evidence="1 8">Multi-pass membrane protein</topology>
    </subcellularLocation>
</comment>
<dbReference type="AlphaFoldDB" id="A0A538SXS2"/>